<dbReference type="InterPro" id="IPR036388">
    <property type="entry name" value="WH-like_DNA-bd_sf"/>
</dbReference>
<dbReference type="InterPro" id="IPR013325">
    <property type="entry name" value="RNA_pol_sigma_r2"/>
</dbReference>
<sequence length="425" mass="47487">MVFPSLKAMDGNVQAMSSDYPAIGQLYHQHSRQVLATLIRLLGDFQLAEEAMQEAFAAAVRQWPDEGRPDNPVAWLIRAGHHKGIDHIRRGQTARRYAHLMAVDEENSEAAAPEGIEDDQLRLLFICCHPALSLDARVALTLREMCGLTTEQVASALLQKPATLAQRIVRAKKKIREAGIPYEVPEPRELDERLPGVLRVIYLVFNEGYSRSDGDSLVDVSLSGEAIRLAEVLARLLPEGEVFGLLSLMLLHDSRRSAREDEQGDLITLEDQDRSKWDQSQIELGLKWLERALSRTPASPYTLQASIAAVHAQARRAEDTDWRRIARLYDALYRQHPSPVIALNHAVAVAMRDEPEAGLALLDGLLGNKEILTYHLFHAARADLLRRAGDFESAIAAYQRALELATQGPERRFLERRLQSLSGGV</sequence>
<dbReference type="InterPro" id="IPR013324">
    <property type="entry name" value="RNA_pol_sigma_r3/r4-like"/>
</dbReference>
<dbReference type="EMBL" id="AP019537">
    <property type="protein sequence ID" value="BBJ03187.1"/>
    <property type="molecule type" value="Genomic_DNA"/>
</dbReference>
<dbReference type="Gene3D" id="1.10.10.10">
    <property type="entry name" value="Winged helix-like DNA-binding domain superfamily/Winged helix DNA-binding domain"/>
    <property type="match status" value="1"/>
</dbReference>
<dbReference type="Gene3D" id="1.25.40.10">
    <property type="entry name" value="Tetratricopeptide repeat domain"/>
    <property type="match status" value="1"/>
</dbReference>
<dbReference type="Pfam" id="PF20239">
    <property type="entry name" value="DUF6596"/>
    <property type="match status" value="1"/>
</dbReference>
<dbReference type="InterPro" id="IPR046531">
    <property type="entry name" value="DUF6596"/>
</dbReference>
<keyword evidence="6" id="KW-0804">Transcription</keyword>
<dbReference type="InterPro" id="IPR013105">
    <property type="entry name" value="TPR_2"/>
</dbReference>
<dbReference type="SUPFAM" id="SSF48452">
    <property type="entry name" value="TPR-like"/>
    <property type="match status" value="1"/>
</dbReference>
<dbReference type="GO" id="GO:0006352">
    <property type="term" value="P:DNA-templated transcription initiation"/>
    <property type="evidence" value="ECO:0007669"/>
    <property type="project" value="InterPro"/>
</dbReference>
<evidence type="ECO:0000256" key="1">
    <source>
        <dbReference type="ARBA" id="ARBA00022737"/>
    </source>
</evidence>
<gene>
    <name evidence="6" type="ORF">YBY_10350</name>
</gene>
<feature type="domain" description="DUF6596" evidence="5">
    <location>
        <begin position="193"/>
        <end position="292"/>
    </location>
</feature>
<evidence type="ECO:0000259" key="5">
    <source>
        <dbReference type="Pfam" id="PF20239"/>
    </source>
</evidence>
<dbReference type="Pfam" id="PF04542">
    <property type="entry name" value="Sigma70_r2"/>
    <property type="match status" value="1"/>
</dbReference>
<accession>A0A455W879</accession>
<dbReference type="NCBIfam" id="TIGR02937">
    <property type="entry name" value="sigma70-ECF"/>
    <property type="match status" value="1"/>
</dbReference>
<dbReference type="InterPro" id="IPR011990">
    <property type="entry name" value="TPR-like_helical_dom_sf"/>
</dbReference>
<feature type="domain" description="RNA polymerase sigma factor 70 region 4 type 2" evidence="4">
    <location>
        <begin position="124"/>
        <end position="175"/>
    </location>
</feature>
<dbReference type="InterPro" id="IPR007627">
    <property type="entry name" value="RNA_pol_sigma70_r2"/>
</dbReference>
<dbReference type="Gene3D" id="1.10.1740.10">
    <property type="match status" value="1"/>
</dbReference>
<organism evidence="6">
    <name type="scientific">Marinobacter nauticus</name>
    <name type="common">Marinobacter hydrocarbonoclasticus</name>
    <name type="synonym">Marinobacter aquaeolei</name>
    <dbReference type="NCBI Taxonomy" id="2743"/>
    <lineage>
        <taxon>Bacteria</taxon>
        <taxon>Pseudomonadati</taxon>
        <taxon>Pseudomonadota</taxon>
        <taxon>Gammaproteobacteria</taxon>
        <taxon>Pseudomonadales</taxon>
        <taxon>Marinobacteraceae</taxon>
        <taxon>Marinobacter</taxon>
    </lineage>
</organism>
<dbReference type="GO" id="GO:0016987">
    <property type="term" value="F:sigma factor activity"/>
    <property type="evidence" value="ECO:0007669"/>
    <property type="project" value="InterPro"/>
</dbReference>
<evidence type="ECO:0000256" key="2">
    <source>
        <dbReference type="ARBA" id="ARBA00022803"/>
    </source>
</evidence>
<dbReference type="InterPro" id="IPR013249">
    <property type="entry name" value="RNA_pol_sigma70_r4_t2"/>
</dbReference>
<evidence type="ECO:0000259" key="4">
    <source>
        <dbReference type="Pfam" id="PF08281"/>
    </source>
</evidence>
<dbReference type="PANTHER" id="PTHR47756:SF2">
    <property type="entry name" value="BLL6612 PROTEIN"/>
    <property type="match status" value="1"/>
</dbReference>
<feature type="domain" description="RNA polymerase sigma-70 region 2" evidence="3">
    <location>
        <begin position="26"/>
        <end position="92"/>
    </location>
</feature>
<keyword evidence="1" id="KW-0677">Repeat</keyword>
<keyword evidence="6" id="KW-0240">DNA-directed RNA polymerase</keyword>
<dbReference type="GO" id="GO:0003677">
    <property type="term" value="F:DNA binding"/>
    <property type="evidence" value="ECO:0007669"/>
    <property type="project" value="InterPro"/>
</dbReference>
<reference evidence="6" key="1">
    <citation type="submission" date="2019-03" db="EMBL/GenBank/DDBJ databases">
        <title>Whole genome analysis of nitrate-reducing bacteria Marinobacter hydrocarbonoclasticus YB03.</title>
        <authorList>
            <person name="Azam A.H."/>
            <person name="Yuk S.R."/>
            <person name="Kamarisima K."/>
            <person name="Miyanaga K."/>
            <person name="Tanji Y."/>
        </authorList>
    </citation>
    <scope>NUCLEOTIDE SEQUENCE</scope>
    <source>
        <strain evidence="6">YB03</strain>
    </source>
</reference>
<dbReference type="PANTHER" id="PTHR47756">
    <property type="entry name" value="BLL6612 PROTEIN-RELATED"/>
    <property type="match status" value="1"/>
</dbReference>
<dbReference type="Pfam" id="PF07719">
    <property type="entry name" value="TPR_2"/>
    <property type="match status" value="1"/>
</dbReference>
<proteinExistence type="predicted"/>
<dbReference type="SUPFAM" id="SSF88659">
    <property type="entry name" value="Sigma3 and sigma4 domains of RNA polymerase sigma factors"/>
    <property type="match status" value="1"/>
</dbReference>
<protein>
    <submittedName>
        <fullName evidence="6">DNA-directed RNA polymerase sigma-70 factor</fullName>
    </submittedName>
</protein>
<dbReference type="AlphaFoldDB" id="A0A455W879"/>
<dbReference type="SUPFAM" id="SSF88946">
    <property type="entry name" value="Sigma2 domain of RNA polymerase sigma factors"/>
    <property type="match status" value="1"/>
</dbReference>
<dbReference type="InterPro" id="IPR014284">
    <property type="entry name" value="RNA_pol_sigma-70_dom"/>
</dbReference>
<keyword evidence="2" id="KW-0802">TPR repeat</keyword>
<evidence type="ECO:0000313" key="6">
    <source>
        <dbReference type="EMBL" id="BBJ03187.1"/>
    </source>
</evidence>
<dbReference type="GO" id="GO:0000428">
    <property type="term" value="C:DNA-directed RNA polymerase complex"/>
    <property type="evidence" value="ECO:0007669"/>
    <property type="project" value="UniProtKB-KW"/>
</dbReference>
<evidence type="ECO:0000259" key="3">
    <source>
        <dbReference type="Pfam" id="PF04542"/>
    </source>
</evidence>
<dbReference type="Pfam" id="PF08281">
    <property type="entry name" value="Sigma70_r4_2"/>
    <property type="match status" value="1"/>
</dbReference>
<name>A0A455W879_MARNT</name>